<protein>
    <submittedName>
        <fullName evidence="1">Uncharacterized protein</fullName>
    </submittedName>
</protein>
<gene>
    <name evidence="1" type="ORF">F4692_002814</name>
</gene>
<dbReference type="RefSeq" id="WP_179620207.1">
    <property type="nucleotide sequence ID" value="NZ_JACCBW010000002.1"/>
</dbReference>
<dbReference type="AlphaFoldDB" id="A0A7Y9H4U0"/>
<dbReference type="EMBL" id="JACCBW010000002">
    <property type="protein sequence ID" value="NYE37681.1"/>
    <property type="molecule type" value="Genomic_DNA"/>
</dbReference>
<name>A0A7Y9H4U0_9ACTN</name>
<sequence length="64" mass="7056">MDDVLREALATLGQRIEMAEHERRVAVDEVRALLSEHGGDLHLPHVSALTLLSQPTLGDMVRDA</sequence>
<reference evidence="1 2" key="2">
    <citation type="submission" date="2020-08" db="EMBL/GenBank/DDBJ databases">
        <title>The Agave Microbiome: Exploring the role of microbial communities in plant adaptations to desert environments.</title>
        <authorList>
            <person name="Partida-Martinez L.P."/>
        </authorList>
    </citation>
    <scope>NUCLEOTIDE SEQUENCE [LARGE SCALE GENOMIC DNA]</scope>
    <source>
        <strain evidence="1 2">AT2.17</strain>
    </source>
</reference>
<keyword evidence="2" id="KW-1185">Reference proteome</keyword>
<organism evidence="1 2">
    <name type="scientific">Nocardioides cavernae</name>
    <dbReference type="NCBI Taxonomy" id="1921566"/>
    <lineage>
        <taxon>Bacteria</taxon>
        <taxon>Bacillati</taxon>
        <taxon>Actinomycetota</taxon>
        <taxon>Actinomycetes</taxon>
        <taxon>Propionibacteriales</taxon>
        <taxon>Nocardioidaceae</taxon>
        <taxon>Nocardioides</taxon>
    </lineage>
</organism>
<comment type="caution">
    <text evidence="1">The sequence shown here is derived from an EMBL/GenBank/DDBJ whole genome shotgun (WGS) entry which is preliminary data.</text>
</comment>
<dbReference type="Proteomes" id="UP000549911">
    <property type="component" value="Unassembled WGS sequence"/>
</dbReference>
<evidence type="ECO:0000313" key="1">
    <source>
        <dbReference type="EMBL" id="NYE37681.1"/>
    </source>
</evidence>
<proteinExistence type="predicted"/>
<accession>A0A7Y9H4U0</accession>
<evidence type="ECO:0000313" key="2">
    <source>
        <dbReference type="Proteomes" id="UP000549911"/>
    </source>
</evidence>
<reference evidence="1 2" key="1">
    <citation type="submission" date="2020-07" db="EMBL/GenBank/DDBJ databases">
        <authorList>
            <person name="Partida-Martinez L."/>
            <person name="Huntemann M."/>
            <person name="Clum A."/>
            <person name="Wang J."/>
            <person name="Palaniappan K."/>
            <person name="Ritter S."/>
            <person name="Chen I.-M."/>
            <person name="Stamatis D."/>
            <person name="Reddy T."/>
            <person name="O'Malley R."/>
            <person name="Daum C."/>
            <person name="Shapiro N."/>
            <person name="Ivanova N."/>
            <person name="Kyrpides N."/>
            <person name="Woyke T."/>
        </authorList>
    </citation>
    <scope>NUCLEOTIDE SEQUENCE [LARGE SCALE GENOMIC DNA]</scope>
    <source>
        <strain evidence="1 2">AT2.17</strain>
    </source>
</reference>